<evidence type="ECO:0000259" key="2">
    <source>
        <dbReference type="Pfam" id="PF04471"/>
    </source>
</evidence>
<feature type="domain" description="Restriction endonuclease type IV Mrr" evidence="2">
    <location>
        <begin position="158"/>
        <end position="279"/>
    </location>
</feature>
<gene>
    <name evidence="4" type="ORF">F4Y08_03020</name>
</gene>
<evidence type="ECO:0000259" key="3">
    <source>
        <dbReference type="Pfam" id="PF14338"/>
    </source>
</evidence>
<dbReference type="SUPFAM" id="SSF52980">
    <property type="entry name" value="Restriction endonuclease-like"/>
    <property type="match status" value="1"/>
</dbReference>
<dbReference type="EMBL" id="VXPY01000015">
    <property type="protein sequence ID" value="MYD89300.1"/>
    <property type="molecule type" value="Genomic_DNA"/>
</dbReference>
<dbReference type="GO" id="GO:0009307">
    <property type="term" value="P:DNA restriction-modification system"/>
    <property type="evidence" value="ECO:0007669"/>
    <property type="project" value="InterPro"/>
</dbReference>
<dbReference type="InterPro" id="IPR052906">
    <property type="entry name" value="Type_IV_Methyl-Rstrct_Enzyme"/>
</dbReference>
<dbReference type="PANTHER" id="PTHR30015">
    <property type="entry name" value="MRR RESTRICTION SYSTEM PROTEIN"/>
    <property type="match status" value="1"/>
</dbReference>
<feature type="compositionally biased region" description="Basic and acidic residues" evidence="1">
    <location>
        <begin position="105"/>
        <end position="118"/>
    </location>
</feature>
<feature type="region of interest" description="Disordered" evidence="1">
    <location>
        <begin position="105"/>
        <end position="133"/>
    </location>
</feature>
<proteinExistence type="predicted"/>
<dbReference type="GO" id="GO:0015666">
    <property type="term" value="F:restriction endodeoxyribonuclease activity"/>
    <property type="evidence" value="ECO:0007669"/>
    <property type="project" value="TreeGrafter"/>
</dbReference>
<keyword evidence="4" id="KW-0255">Endonuclease</keyword>
<organism evidence="4">
    <name type="scientific">Caldilineaceae bacterium SB0662_bin_9</name>
    <dbReference type="NCBI Taxonomy" id="2605258"/>
    <lineage>
        <taxon>Bacteria</taxon>
        <taxon>Bacillati</taxon>
        <taxon>Chloroflexota</taxon>
        <taxon>Caldilineae</taxon>
        <taxon>Caldilineales</taxon>
        <taxon>Caldilineaceae</taxon>
    </lineage>
</organism>
<comment type="caution">
    <text evidence="4">The sequence shown here is derived from an EMBL/GenBank/DDBJ whole genome shotgun (WGS) entry which is preliminary data.</text>
</comment>
<dbReference type="InterPro" id="IPR011335">
    <property type="entry name" value="Restrct_endonuc-II-like"/>
</dbReference>
<dbReference type="Pfam" id="PF14338">
    <property type="entry name" value="Mrr_N"/>
    <property type="match status" value="1"/>
</dbReference>
<dbReference type="InterPro" id="IPR025745">
    <property type="entry name" value="Mrr-like_N_dom"/>
</dbReference>
<evidence type="ECO:0000313" key="4">
    <source>
        <dbReference type="EMBL" id="MYD89300.1"/>
    </source>
</evidence>
<dbReference type="PANTHER" id="PTHR30015:SF7">
    <property type="entry name" value="TYPE IV METHYL-DIRECTED RESTRICTION ENZYME ECOKMRR"/>
    <property type="match status" value="1"/>
</dbReference>
<accession>A0A6B1DP41</accession>
<protein>
    <submittedName>
        <fullName evidence="4">Restriction endonuclease</fullName>
    </submittedName>
</protein>
<reference evidence="4" key="1">
    <citation type="submission" date="2019-09" db="EMBL/GenBank/DDBJ databases">
        <title>Characterisation of the sponge microbiome using genome-centric metagenomics.</title>
        <authorList>
            <person name="Engelberts J.P."/>
            <person name="Robbins S.J."/>
            <person name="De Goeij J.M."/>
            <person name="Aranda M."/>
            <person name="Bell S.C."/>
            <person name="Webster N.S."/>
        </authorList>
    </citation>
    <scope>NUCLEOTIDE SEQUENCE</scope>
    <source>
        <strain evidence="4">SB0662_bin_9</strain>
    </source>
</reference>
<name>A0A6B1DP41_9CHLR</name>
<dbReference type="AlphaFoldDB" id="A0A6B1DP41"/>
<dbReference type="Pfam" id="PF04471">
    <property type="entry name" value="Mrr_cat"/>
    <property type="match status" value="1"/>
</dbReference>
<dbReference type="GO" id="GO:0003677">
    <property type="term" value="F:DNA binding"/>
    <property type="evidence" value="ECO:0007669"/>
    <property type="project" value="InterPro"/>
</dbReference>
<keyword evidence="4" id="KW-0540">Nuclease</keyword>
<sequence>MAVPDTQSFLLPVLKALADGKELSLADLQERVATSLRLTPDDKREMMPRGHYTVLYHRIYGAAKRLWQVGLVKYPRRGFRQLTEEGSRLLKDLPPSFGEYVRNLSADRQRKNNDRDPATDEVSSLLDATSETTPEERVQIAFQRLEDELQADLLVRIHQQSPSFLEQVIIDLLIAMGYGGGEAARGEVIGRSGDGGIDGAIKEDALGLDEVYVQAKKYAEGNTVGVNDMRNFVGAIDGANTTKGVFVTTADFTKPAKDYVKQSSKRIILINGTELARLMVQYGVGVRTREIYQLQHIDEDYFEAGPV</sequence>
<dbReference type="Gene3D" id="3.40.1350.10">
    <property type="match status" value="1"/>
</dbReference>
<keyword evidence="4" id="KW-0378">Hydrolase</keyword>
<evidence type="ECO:0000256" key="1">
    <source>
        <dbReference type="SAM" id="MobiDB-lite"/>
    </source>
</evidence>
<dbReference type="InterPro" id="IPR011856">
    <property type="entry name" value="tRNA_endonuc-like_dom_sf"/>
</dbReference>
<dbReference type="InterPro" id="IPR007560">
    <property type="entry name" value="Restrct_endonuc_IV_Mrr"/>
</dbReference>
<feature type="domain" description="Restriction system protein Mrr-like N-terminal" evidence="3">
    <location>
        <begin position="7"/>
        <end position="91"/>
    </location>
</feature>